<accession>A0A735IS30</accession>
<proteinExistence type="predicted"/>
<reference evidence="1" key="2">
    <citation type="submission" date="2018-07" db="EMBL/GenBank/DDBJ databases">
        <authorList>
            <consortium name="NCBI Pathogen Detection Project"/>
        </authorList>
    </citation>
    <scope>NUCLEOTIDE SEQUENCE</scope>
    <source>
        <strain evidence="1">CDC 1426/67</strain>
    </source>
</reference>
<evidence type="ECO:0000313" key="1">
    <source>
        <dbReference type="EMBL" id="HAE6953803.1"/>
    </source>
</evidence>
<comment type="caution">
    <text evidence="1">The sequence shown here is derived from an EMBL/GenBank/DDBJ whole genome shotgun (WGS) entry which is preliminary data.</text>
</comment>
<organism evidence="1">
    <name type="scientific">Salmonella typhisuis</name>
    <dbReference type="NCBI Taxonomy" id="41529"/>
    <lineage>
        <taxon>Bacteria</taxon>
        <taxon>Pseudomonadati</taxon>
        <taxon>Pseudomonadota</taxon>
        <taxon>Gammaproteobacteria</taxon>
        <taxon>Enterobacterales</taxon>
        <taxon>Enterobacteriaceae</taxon>
        <taxon>Salmonella</taxon>
    </lineage>
</organism>
<feature type="non-terminal residue" evidence="1">
    <location>
        <position position="1"/>
    </location>
</feature>
<gene>
    <name evidence="1" type="ORF">GND37_001600</name>
</gene>
<name>A0A735IS30_SALTP</name>
<dbReference type="AlphaFoldDB" id="A0A735IS30"/>
<dbReference type="EMBL" id="DAASTL010000008">
    <property type="protein sequence ID" value="HAE6953803.1"/>
    <property type="molecule type" value="Genomic_DNA"/>
</dbReference>
<protein>
    <submittedName>
        <fullName evidence="1">Uncharacterized protein</fullName>
    </submittedName>
</protein>
<sequence length="55" mass="6435">HQYTLYSDYHIVKHYMIILIKKIAAAKPQRYQSSLIGFCLGMKNISATLLRHWGL</sequence>
<reference evidence="1" key="1">
    <citation type="journal article" date="2018" name="Genome Biol.">
        <title>SKESA: strategic k-mer extension for scrupulous assemblies.</title>
        <authorList>
            <person name="Souvorov A."/>
            <person name="Agarwala R."/>
            <person name="Lipman D.J."/>
        </authorList>
    </citation>
    <scope>NUCLEOTIDE SEQUENCE</scope>
    <source>
        <strain evidence="1">CDC 1426/67</strain>
    </source>
</reference>